<feature type="domain" description="MYND-type" evidence="6">
    <location>
        <begin position="151"/>
        <end position="187"/>
    </location>
</feature>
<proteinExistence type="predicted"/>
<dbReference type="AlphaFoldDB" id="A0AA40D079"/>
<name>A0AA40D079_9PEZI</name>
<feature type="region of interest" description="Disordered" evidence="5">
    <location>
        <begin position="382"/>
        <end position="418"/>
    </location>
</feature>
<feature type="region of interest" description="Disordered" evidence="5">
    <location>
        <begin position="1"/>
        <end position="41"/>
    </location>
</feature>
<evidence type="ECO:0000256" key="4">
    <source>
        <dbReference type="PROSITE-ProRule" id="PRU00134"/>
    </source>
</evidence>
<keyword evidence="3" id="KW-0862">Zinc</keyword>
<protein>
    <recommendedName>
        <fullName evidence="6">MYND-type domain-containing protein</fullName>
    </recommendedName>
</protein>
<evidence type="ECO:0000256" key="1">
    <source>
        <dbReference type="ARBA" id="ARBA00022723"/>
    </source>
</evidence>
<dbReference type="Proteomes" id="UP001174936">
    <property type="component" value="Unassembled WGS sequence"/>
</dbReference>
<keyword evidence="1" id="KW-0479">Metal-binding</keyword>
<evidence type="ECO:0000256" key="5">
    <source>
        <dbReference type="SAM" id="MobiDB-lite"/>
    </source>
</evidence>
<dbReference type="PROSITE" id="PS01360">
    <property type="entry name" value="ZF_MYND_1"/>
    <property type="match status" value="1"/>
</dbReference>
<feature type="compositionally biased region" description="Polar residues" evidence="5">
    <location>
        <begin position="17"/>
        <end position="31"/>
    </location>
</feature>
<reference evidence="7" key="1">
    <citation type="submission" date="2023-06" db="EMBL/GenBank/DDBJ databases">
        <title>Genome-scale phylogeny and comparative genomics of the fungal order Sordariales.</title>
        <authorList>
            <consortium name="Lawrence Berkeley National Laboratory"/>
            <person name="Hensen N."/>
            <person name="Bonometti L."/>
            <person name="Westerberg I."/>
            <person name="Brannstrom I.O."/>
            <person name="Guillou S."/>
            <person name="Cros-Aarteil S."/>
            <person name="Calhoun S."/>
            <person name="Haridas S."/>
            <person name="Kuo A."/>
            <person name="Mondo S."/>
            <person name="Pangilinan J."/>
            <person name="Riley R."/>
            <person name="Labutti K."/>
            <person name="Andreopoulos B."/>
            <person name="Lipzen A."/>
            <person name="Chen C."/>
            <person name="Yanf M."/>
            <person name="Daum C."/>
            <person name="Ng V."/>
            <person name="Clum A."/>
            <person name="Steindorff A."/>
            <person name="Ohm R."/>
            <person name="Martin F."/>
            <person name="Silar P."/>
            <person name="Natvig D."/>
            <person name="Lalanne C."/>
            <person name="Gautier V."/>
            <person name="Ament-Velasquez S.L."/>
            <person name="Kruys A."/>
            <person name="Hutchinson M.I."/>
            <person name="Powell A.J."/>
            <person name="Barry K."/>
            <person name="Miller A.N."/>
            <person name="Grigoriev I.V."/>
            <person name="Debuchy R."/>
            <person name="Gladieux P."/>
            <person name="Thoren M.H."/>
            <person name="Johannesson H."/>
        </authorList>
    </citation>
    <scope>NUCLEOTIDE SEQUENCE</scope>
    <source>
        <strain evidence="7">SMH2532-1</strain>
    </source>
</reference>
<evidence type="ECO:0000256" key="3">
    <source>
        <dbReference type="ARBA" id="ARBA00022833"/>
    </source>
</evidence>
<accession>A0AA40D079</accession>
<sequence length="659" mass="72200">MDVFPVPADAPIPNSDAPETTTNASQPSANTRQEEGGSPVVPKKISTEQIVEMAAQLEALSTTAVVGTDEVKDHLQRVTNDMMDNNMDAMGDITGANAAANSNDDTKTMVTNIAKLLAIATTKANIDTGMRETAGTIAKDKDVAASARPLCTMCLQPGVNFCNGCQQARYCSAACQRADWPIHKQLCKAFAGGTETNHPRPSPSHHRALYLSYETNKMDLIWVDCHEPPEPTELIKRESIEHPDLEKFTAATKNVRDLGGANKYTFMNLAPALIRSLVPHALLGFSLIFDNDKELIHPTMINQTINGLASPGHLSFWFGPMVVFACDPGDGKEPSGRVVKDVAPRDVRHAVDFFTNNHNNPCIPYPDRFPIGGELVEKQQVQIEPKKTDDEPSTTEPAAKKPKKKKNKKKPSSLTQEPPKMEFILPAVKISDTKERYNRAMGVTNPIEPVTIPLINRDQPSWAVTAAFSLGLRWYLRQSSPVSVKSNPFVRDAKSGILYPRWHTGDLRWLGHTTGFEADGQIYCSTADHHVGSVVVFHGHGASIDPLHVLAFNGYLDAAYVAKETPSAEGLRAHWAAMKRDAEKLGMPKRIARVPGPYKMEEKGDRHGPDWVCELPHVLEEAVMAEGVWEEVVRDFGKTSAGLLDGFSKVGKKTVGGKK</sequence>
<organism evidence="7 8">
    <name type="scientific">Cercophora newfieldiana</name>
    <dbReference type="NCBI Taxonomy" id="92897"/>
    <lineage>
        <taxon>Eukaryota</taxon>
        <taxon>Fungi</taxon>
        <taxon>Dikarya</taxon>
        <taxon>Ascomycota</taxon>
        <taxon>Pezizomycotina</taxon>
        <taxon>Sordariomycetes</taxon>
        <taxon>Sordariomycetidae</taxon>
        <taxon>Sordariales</taxon>
        <taxon>Lasiosphaeriaceae</taxon>
        <taxon>Cercophora</taxon>
    </lineage>
</organism>
<dbReference type="SUPFAM" id="SSF144232">
    <property type="entry name" value="HIT/MYND zinc finger-like"/>
    <property type="match status" value="1"/>
</dbReference>
<gene>
    <name evidence="7" type="ORF">B0T16DRAFT_17756</name>
</gene>
<dbReference type="EMBL" id="JAULSV010000001">
    <property type="protein sequence ID" value="KAK0655748.1"/>
    <property type="molecule type" value="Genomic_DNA"/>
</dbReference>
<dbReference type="GO" id="GO:0008270">
    <property type="term" value="F:zinc ion binding"/>
    <property type="evidence" value="ECO:0007669"/>
    <property type="project" value="UniProtKB-KW"/>
</dbReference>
<keyword evidence="8" id="KW-1185">Reference proteome</keyword>
<dbReference type="InterPro" id="IPR002893">
    <property type="entry name" value="Znf_MYND"/>
</dbReference>
<keyword evidence="2 4" id="KW-0863">Zinc-finger</keyword>
<evidence type="ECO:0000313" key="7">
    <source>
        <dbReference type="EMBL" id="KAK0655748.1"/>
    </source>
</evidence>
<evidence type="ECO:0000313" key="8">
    <source>
        <dbReference type="Proteomes" id="UP001174936"/>
    </source>
</evidence>
<feature type="compositionally biased region" description="Basic residues" evidence="5">
    <location>
        <begin position="400"/>
        <end position="411"/>
    </location>
</feature>
<dbReference type="Gene3D" id="6.10.140.2220">
    <property type="match status" value="1"/>
</dbReference>
<dbReference type="PROSITE" id="PS50865">
    <property type="entry name" value="ZF_MYND_2"/>
    <property type="match status" value="1"/>
</dbReference>
<comment type="caution">
    <text evidence="7">The sequence shown here is derived from an EMBL/GenBank/DDBJ whole genome shotgun (WGS) entry which is preliminary data.</text>
</comment>
<dbReference type="Pfam" id="PF01753">
    <property type="entry name" value="zf-MYND"/>
    <property type="match status" value="1"/>
</dbReference>
<evidence type="ECO:0000256" key="2">
    <source>
        <dbReference type="ARBA" id="ARBA00022771"/>
    </source>
</evidence>
<evidence type="ECO:0000259" key="6">
    <source>
        <dbReference type="PROSITE" id="PS50865"/>
    </source>
</evidence>